<dbReference type="OrthoDB" id="7847955at2"/>
<dbReference type="Proteomes" id="UP000008204">
    <property type="component" value="Chromosome"/>
</dbReference>
<dbReference type="Pfam" id="PF00534">
    <property type="entry name" value="Glycos_transf_1"/>
    <property type="match status" value="1"/>
</dbReference>
<feature type="domain" description="Glycosyl transferase family 1" evidence="2">
    <location>
        <begin position="194"/>
        <end position="307"/>
    </location>
</feature>
<evidence type="ECO:0000313" key="4">
    <source>
        <dbReference type="Proteomes" id="UP000008204"/>
    </source>
</evidence>
<reference evidence="4" key="1">
    <citation type="journal article" date="2011" name="MBio">
        <title>Novel metabolic attributes of the genus Cyanothece, comprising a group of unicellular nitrogen-fixing Cyanobacteria.</title>
        <authorList>
            <person name="Bandyopadhyay A."/>
            <person name="Elvitigala T."/>
            <person name="Welsh E."/>
            <person name="Stockel J."/>
            <person name="Liberton M."/>
            <person name="Min H."/>
            <person name="Sherman L.A."/>
            <person name="Pakrasi H.B."/>
        </authorList>
    </citation>
    <scope>NUCLEOTIDE SEQUENCE [LARGE SCALE GENOMIC DNA]</scope>
    <source>
        <strain evidence="4">PCC 8801</strain>
    </source>
</reference>
<protein>
    <submittedName>
        <fullName evidence="3">Glycosyl transferase group 1</fullName>
    </submittedName>
</protein>
<dbReference type="STRING" id="41431.PCC8801_1150"/>
<dbReference type="KEGG" id="cyp:PCC8801_1150"/>
<proteinExistence type="predicted"/>
<dbReference type="Gene3D" id="3.40.50.2000">
    <property type="entry name" value="Glycogen Phosphorylase B"/>
    <property type="match status" value="1"/>
</dbReference>
<name>B7K284_RIPO1</name>
<organism evidence="3 4">
    <name type="scientific">Rippkaea orientalis (strain PCC 8801 / RF-1)</name>
    <name type="common">Cyanothece sp. (strain PCC 8801)</name>
    <dbReference type="NCBI Taxonomy" id="41431"/>
    <lineage>
        <taxon>Bacteria</taxon>
        <taxon>Bacillati</taxon>
        <taxon>Cyanobacteriota</taxon>
        <taxon>Cyanophyceae</taxon>
        <taxon>Oscillatoriophycideae</taxon>
        <taxon>Chroococcales</taxon>
        <taxon>Aphanothecaceae</taxon>
        <taxon>Rippkaea</taxon>
        <taxon>Rippkaea orientalis</taxon>
    </lineage>
</organism>
<dbReference type="GO" id="GO:0009103">
    <property type="term" value="P:lipopolysaccharide biosynthetic process"/>
    <property type="evidence" value="ECO:0007669"/>
    <property type="project" value="TreeGrafter"/>
</dbReference>
<gene>
    <name evidence="3" type="ordered locus">PCC8801_1150</name>
</gene>
<evidence type="ECO:0000256" key="1">
    <source>
        <dbReference type="ARBA" id="ARBA00022679"/>
    </source>
</evidence>
<dbReference type="RefSeq" id="WP_012594494.1">
    <property type="nucleotide sequence ID" value="NC_011726.1"/>
</dbReference>
<dbReference type="EMBL" id="CP001287">
    <property type="protein sequence ID" value="ACK65220.1"/>
    <property type="molecule type" value="Genomic_DNA"/>
</dbReference>
<dbReference type="PANTHER" id="PTHR46401:SF2">
    <property type="entry name" value="GLYCOSYLTRANSFERASE WBBK-RELATED"/>
    <property type="match status" value="1"/>
</dbReference>
<accession>B7K284</accession>
<dbReference type="eggNOG" id="COG0438">
    <property type="taxonomic scope" value="Bacteria"/>
</dbReference>
<dbReference type="SUPFAM" id="SSF53756">
    <property type="entry name" value="UDP-Glycosyltransferase/glycogen phosphorylase"/>
    <property type="match status" value="1"/>
</dbReference>
<dbReference type="HOGENOM" id="CLU_071511_0_0_3"/>
<sequence length="326" mass="37837">MNYVNIISVDNQHGLTRCSSILAQVLRQAGFRVSVFKVGHPSLEHKIHRITTYLERFSSNIFRKKPPYDINIFIQDIIPAWLPYARVNCLLPMPEWFTEKSCSLLPQIDYILCCTKMTQDIFNKLGCKTEFTSFTSVDQLNTNYPKDYNQFFHLAGSNASQKGTKTLIEVWLRHPEWPRLTIRQQAKPFHTEAQNIQYITTFLEPEILIQYQNSSGVHLCPSEVEGFGHYIVEAMTTKAVVITTDAPPMNELITPERGRLAYYDRIEPLRLGTKYSVSPQSLEQKIEEVLAMDEPTKKQLGENAREWYLQNDQFFRHKIVEILSNL</sequence>
<keyword evidence="4" id="KW-1185">Reference proteome</keyword>
<dbReference type="PANTHER" id="PTHR46401">
    <property type="entry name" value="GLYCOSYLTRANSFERASE WBBK-RELATED"/>
    <property type="match status" value="1"/>
</dbReference>
<evidence type="ECO:0000259" key="2">
    <source>
        <dbReference type="Pfam" id="PF00534"/>
    </source>
</evidence>
<dbReference type="CAZy" id="GT4">
    <property type="family name" value="Glycosyltransferase Family 4"/>
</dbReference>
<dbReference type="GO" id="GO:0016757">
    <property type="term" value="F:glycosyltransferase activity"/>
    <property type="evidence" value="ECO:0007669"/>
    <property type="project" value="InterPro"/>
</dbReference>
<dbReference type="AlphaFoldDB" id="B7K284"/>
<keyword evidence="1 3" id="KW-0808">Transferase</keyword>
<evidence type="ECO:0000313" key="3">
    <source>
        <dbReference type="EMBL" id="ACK65220.1"/>
    </source>
</evidence>
<dbReference type="InterPro" id="IPR001296">
    <property type="entry name" value="Glyco_trans_1"/>
</dbReference>